<comment type="function">
    <text evidence="1">Binds to the IL-1 type I receptor following IL-1 engagement, triggering intracellular signaling cascades leading to transcriptional up-regulation and mRNA stabilization.</text>
</comment>
<dbReference type="GO" id="GO:0043124">
    <property type="term" value="P:negative regulation of canonical NF-kappaB signal transduction"/>
    <property type="evidence" value="ECO:0007669"/>
    <property type="project" value="Ensembl"/>
</dbReference>
<evidence type="ECO:0000259" key="9">
    <source>
        <dbReference type="PROSITE" id="PS50011"/>
    </source>
</evidence>
<dbReference type="GO" id="GO:0001959">
    <property type="term" value="P:regulation of cytokine-mediated signaling pathway"/>
    <property type="evidence" value="ECO:0007669"/>
    <property type="project" value="Ensembl"/>
</dbReference>
<dbReference type="GO" id="GO:0042803">
    <property type="term" value="F:protein homodimerization activity"/>
    <property type="evidence" value="ECO:0007669"/>
    <property type="project" value="Ensembl"/>
</dbReference>
<feature type="region of interest" description="Disordered" evidence="8">
    <location>
        <begin position="1"/>
        <end position="45"/>
    </location>
</feature>
<feature type="region of interest" description="Disordered" evidence="8">
    <location>
        <begin position="655"/>
        <end position="697"/>
    </location>
</feature>
<dbReference type="GO" id="GO:0038061">
    <property type="term" value="P:non-canonical NF-kappaB signal transduction"/>
    <property type="evidence" value="ECO:0007669"/>
    <property type="project" value="Ensembl"/>
</dbReference>
<dbReference type="FunFam" id="1.10.510.10:FF:000586">
    <property type="entry name" value="Interleukin-1 receptor-associated kinase-like 2"/>
    <property type="match status" value="1"/>
</dbReference>
<comment type="similarity">
    <text evidence="3">Belongs to the VHL family.</text>
</comment>
<dbReference type="InterPro" id="IPR024053">
    <property type="entry name" value="VHL_beta_dom"/>
</dbReference>
<evidence type="ECO:0000256" key="2">
    <source>
        <dbReference type="ARBA" id="ARBA00008718"/>
    </source>
</evidence>
<dbReference type="InterPro" id="IPR011029">
    <property type="entry name" value="DEATH-like_dom_sf"/>
</dbReference>
<dbReference type="GO" id="GO:0007249">
    <property type="term" value="P:canonical NF-kappaB signal transduction"/>
    <property type="evidence" value="ECO:0007669"/>
    <property type="project" value="Ensembl"/>
</dbReference>
<keyword evidence="11" id="KW-1185">Reference proteome</keyword>
<name>A0A7M4F1Q7_CROPO</name>
<dbReference type="GeneTree" id="ENSGT00940000159835"/>
<dbReference type="InterPro" id="IPR000488">
    <property type="entry name" value="Death_dom"/>
</dbReference>
<dbReference type="PANTHER" id="PTHR27001">
    <property type="entry name" value="OS01G0253100 PROTEIN"/>
    <property type="match status" value="1"/>
</dbReference>
<dbReference type="Gene3D" id="1.10.533.10">
    <property type="entry name" value="Death Domain, Fas"/>
    <property type="match status" value="1"/>
</dbReference>
<comment type="similarity">
    <text evidence="2">Belongs to the protein kinase superfamily. TKL Ser/Thr protein kinase family. Pelle subfamily.</text>
</comment>
<evidence type="ECO:0000256" key="8">
    <source>
        <dbReference type="SAM" id="MobiDB-lite"/>
    </source>
</evidence>
<dbReference type="Ensembl" id="ENSCPRT00005021224.1">
    <property type="protein sequence ID" value="ENSCPRP00005018140.1"/>
    <property type="gene ID" value="ENSCPRG00005012647.1"/>
</dbReference>
<dbReference type="GO" id="GO:0046982">
    <property type="term" value="F:protein heterodimerization activity"/>
    <property type="evidence" value="ECO:0007669"/>
    <property type="project" value="Ensembl"/>
</dbReference>
<sequence>MAAGAALHMRAHAHGRARSGRTGGAEMPQGPEEAAAAGRGTLRSASSREPAQVIFRNWSPRLVLPVWLDFEGRPQSYPVLQPGTGRRMHSFVGHLWLFRDAETNDRLLVNKMELFEPTHNVDGNYILADITLPGSSLQSLRIYSLPAWVLEDFCQKMDCLSDYDWMRFASYVITDQTELRKIKCMEKTGISITRELMWWWGVRLATVQQLLELLQGLELYRAAQVILDWSSSSNVTDPVKAPLEPPKQENISLSPTENKSKAKENGIGSSSLPDLTYLPKPSASPVFRESACSLPCPPPPPDDLMNSLQSNIPSSVKPCGSTTQLATNVDLPSESLLWTSGEVRNATQGFREENRINEGIFADVYKGWRNDAVYVIKRLKEMECTSPNSTQRFFHTEVQISFRCCHINILQLLGLSAESGFHCLIYPYLPNESLENRLQCQGGSMPLTWEKRISIAIGVIRAIQYLHNFGILHGNVKSSNVLLDENFTAKLGHSGLRMYPVDKKSEYAVMKTKVLQDCLAYLPEDFVRHGQLTEKIDIFGCGIILAEILTGLRTTDEGRHPIYLKDIIAEEIQLAKEQLHSKDRAFENLAAKEICSKYQDGRAGHVSEEVAIPFATALCLCLRKKNPNITEVLGIMEMIEHKSRDHSLLEDSTFSGFSVNTPEETDDETAFLSLNGSSDNSEDNARPRSLNYANSSPPLIRIRPPEVYNGHMRKVPCESDESGSFVWDPMESSTCGPLATGCTHPKNAMPSESRKNDEVCAESFQKRNAVCHESQNRLEMASPANRNTNPDPSCSLQALTKETSWEIRINDQKKKLMENILLYEEDKLNSSELFES</sequence>
<dbReference type="PROSITE" id="PS50011">
    <property type="entry name" value="PROTEIN_KINASE_DOM"/>
    <property type="match status" value="1"/>
</dbReference>
<dbReference type="InterPro" id="IPR037140">
    <property type="entry name" value="VHL_beta_dom_sf"/>
</dbReference>
<reference evidence="10" key="2">
    <citation type="submission" date="2025-09" db="UniProtKB">
        <authorList>
            <consortium name="Ensembl"/>
        </authorList>
    </citation>
    <scope>IDENTIFICATION</scope>
</reference>
<evidence type="ECO:0000256" key="7">
    <source>
        <dbReference type="ARBA" id="ARBA00025971"/>
    </source>
</evidence>
<dbReference type="SUPFAM" id="SSF56112">
    <property type="entry name" value="Protein kinase-like (PK-like)"/>
    <property type="match status" value="1"/>
</dbReference>
<dbReference type="GO" id="GO:0005886">
    <property type="term" value="C:plasma membrane"/>
    <property type="evidence" value="ECO:0007669"/>
    <property type="project" value="TreeGrafter"/>
</dbReference>
<dbReference type="Gene3D" id="1.10.510.10">
    <property type="entry name" value="Transferase(Phosphotransferase) domain 1"/>
    <property type="match status" value="1"/>
</dbReference>
<dbReference type="Proteomes" id="UP000594220">
    <property type="component" value="Unplaced"/>
</dbReference>
<keyword evidence="5" id="KW-0547">Nucleotide-binding</keyword>
<comment type="subunit">
    <text evidence="7">Interacts with MYD88. IL-1 stimulation leads to the formation of a signaling complex which dissociates from the IL-1 receptor following the binding of PELI1.</text>
</comment>
<evidence type="ECO:0000256" key="3">
    <source>
        <dbReference type="ARBA" id="ARBA00010057"/>
    </source>
</evidence>
<feature type="region of interest" description="Disordered" evidence="8">
    <location>
        <begin position="233"/>
        <end position="276"/>
    </location>
</feature>
<dbReference type="GO" id="GO:0035591">
    <property type="term" value="F:signaling adaptor activity"/>
    <property type="evidence" value="ECO:0007669"/>
    <property type="project" value="Ensembl"/>
</dbReference>
<dbReference type="GO" id="GO:0004672">
    <property type="term" value="F:protein kinase activity"/>
    <property type="evidence" value="ECO:0007669"/>
    <property type="project" value="InterPro"/>
</dbReference>
<dbReference type="CDD" id="cd08795">
    <property type="entry name" value="Death_IRAK2"/>
    <property type="match status" value="1"/>
</dbReference>
<dbReference type="GO" id="GO:0005524">
    <property type="term" value="F:ATP binding"/>
    <property type="evidence" value="ECO:0007669"/>
    <property type="project" value="UniProtKB-KW"/>
</dbReference>
<dbReference type="SUPFAM" id="SSF47986">
    <property type="entry name" value="DEATH domain"/>
    <property type="match status" value="1"/>
</dbReference>
<dbReference type="CDD" id="cd05468">
    <property type="entry name" value="pVHL"/>
    <property type="match status" value="1"/>
</dbReference>
<dbReference type="GO" id="GO:0070498">
    <property type="term" value="P:interleukin-1-mediated signaling pathway"/>
    <property type="evidence" value="ECO:0007669"/>
    <property type="project" value="Ensembl"/>
</dbReference>
<dbReference type="PANTHER" id="PTHR27001:SF934">
    <property type="entry name" value="INTERLEUKIN-1 RECEPTOR-ASSOCIATED KINASE-LIKE 2"/>
    <property type="match status" value="1"/>
</dbReference>
<dbReference type="FunFam" id="1.10.533.10:FF:000030">
    <property type="entry name" value="Interleukin-1 receptor-associated kinase-like 2"/>
    <property type="match status" value="1"/>
</dbReference>
<dbReference type="Gene3D" id="3.30.200.20">
    <property type="entry name" value="Phosphorylase Kinase, domain 1"/>
    <property type="match status" value="1"/>
</dbReference>
<dbReference type="InterPro" id="IPR000719">
    <property type="entry name" value="Prot_kinase_dom"/>
</dbReference>
<evidence type="ECO:0000256" key="6">
    <source>
        <dbReference type="ARBA" id="ARBA00022840"/>
    </source>
</evidence>
<evidence type="ECO:0000256" key="5">
    <source>
        <dbReference type="ARBA" id="ARBA00022741"/>
    </source>
</evidence>
<feature type="domain" description="Protein kinase" evidence="9">
    <location>
        <begin position="350"/>
        <end position="649"/>
    </location>
</feature>
<dbReference type="FunFam" id="2.60.40.780:FF:000001">
    <property type="entry name" value="von Hippel-Lindau disease tumor suppressor"/>
    <property type="match status" value="1"/>
</dbReference>
<dbReference type="InterPro" id="IPR022772">
    <property type="entry name" value="VHL_tumour_suppress_b/a_dom"/>
</dbReference>
<dbReference type="InterPro" id="IPR036208">
    <property type="entry name" value="VHL_sf"/>
</dbReference>
<proteinExistence type="inferred from homology"/>
<dbReference type="InterPro" id="IPR011009">
    <property type="entry name" value="Kinase-like_dom_sf"/>
</dbReference>
<protein>
    <recommendedName>
        <fullName evidence="4">Interleukin-1 receptor-associated kinase-like 2</fullName>
    </recommendedName>
</protein>
<organism evidence="10 11">
    <name type="scientific">Crocodylus porosus</name>
    <name type="common">Saltwater crocodile</name>
    <name type="synonym">Estuarine crocodile</name>
    <dbReference type="NCBI Taxonomy" id="8502"/>
    <lineage>
        <taxon>Eukaryota</taxon>
        <taxon>Metazoa</taxon>
        <taxon>Chordata</taxon>
        <taxon>Craniata</taxon>
        <taxon>Vertebrata</taxon>
        <taxon>Euteleostomi</taxon>
        <taxon>Archelosauria</taxon>
        <taxon>Archosauria</taxon>
        <taxon>Crocodylia</taxon>
        <taxon>Longirostres</taxon>
        <taxon>Crocodylidae</taxon>
        <taxon>Crocodylus</taxon>
    </lineage>
</organism>
<reference evidence="10" key="1">
    <citation type="submission" date="2025-08" db="UniProtKB">
        <authorList>
            <consortium name="Ensembl"/>
        </authorList>
    </citation>
    <scope>IDENTIFICATION</scope>
</reference>
<dbReference type="GO" id="GO:0034142">
    <property type="term" value="P:toll-like receptor 4 signaling pathway"/>
    <property type="evidence" value="ECO:0007669"/>
    <property type="project" value="Ensembl"/>
</dbReference>
<dbReference type="Gene3D" id="2.60.40.780">
    <property type="entry name" value="von Hippel-Lindau disease tumour suppressor, beta domain"/>
    <property type="match status" value="1"/>
</dbReference>
<feature type="compositionally biased region" description="Basic residues" evidence="8">
    <location>
        <begin position="9"/>
        <end position="19"/>
    </location>
</feature>
<evidence type="ECO:0000313" key="11">
    <source>
        <dbReference type="Proteomes" id="UP000594220"/>
    </source>
</evidence>
<dbReference type="AlphaFoldDB" id="A0A7M4F1Q7"/>
<evidence type="ECO:0000256" key="4">
    <source>
        <dbReference type="ARBA" id="ARBA00022012"/>
    </source>
</evidence>
<dbReference type="FunFam" id="3.30.200.20:FF:000412">
    <property type="entry name" value="interleukin-1 receptor-associated kinase-like 2"/>
    <property type="match status" value="1"/>
</dbReference>
<gene>
    <name evidence="10" type="primary">IRAK2</name>
</gene>
<dbReference type="Pfam" id="PF01847">
    <property type="entry name" value="VHL"/>
    <property type="match status" value="1"/>
</dbReference>
<accession>A0A7M4F1Q7</accession>
<dbReference type="SUPFAM" id="SSF49468">
    <property type="entry name" value="VHL"/>
    <property type="match status" value="1"/>
</dbReference>
<dbReference type="Pfam" id="PF00531">
    <property type="entry name" value="Death"/>
    <property type="match status" value="1"/>
</dbReference>
<evidence type="ECO:0000256" key="1">
    <source>
        <dbReference type="ARBA" id="ARBA00002102"/>
    </source>
</evidence>
<dbReference type="OMA" id="ALSEWDW"/>
<dbReference type="InterPro" id="IPR042151">
    <property type="entry name" value="Death_IRAK2"/>
</dbReference>
<dbReference type="Pfam" id="PF00069">
    <property type="entry name" value="Pkinase"/>
    <property type="match status" value="1"/>
</dbReference>
<evidence type="ECO:0000313" key="10">
    <source>
        <dbReference type="Ensembl" id="ENSCPRP00005018140.1"/>
    </source>
</evidence>
<keyword evidence="6" id="KW-0067">ATP-binding</keyword>